<feature type="chain" id="PRO_5032302361" description="Lipoprotein" evidence="1">
    <location>
        <begin position="21"/>
        <end position="91"/>
    </location>
</feature>
<evidence type="ECO:0000313" key="3">
    <source>
        <dbReference type="Proteomes" id="UP000545386"/>
    </source>
</evidence>
<name>A0A842HM93_9BURK</name>
<organism evidence="2 3">
    <name type="scientific">Pusillimonas minor</name>
    <dbReference type="NCBI Taxonomy" id="2697024"/>
    <lineage>
        <taxon>Bacteria</taxon>
        <taxon>Pseudomonadati</taxon>
        <taxon>Pseudomonadota</taxon>
        <taxon>Betaproteobacteria</taxon>
        <taxon>Burkholderiales</taxon>
        <taxon>Alcaligenaceae</taxon>
        <taxon>Pusillimonas</taxon>
    </lineage>
</organism>
<dbReference type="Proteomes" id="UP000545386">
    <property type="component" value="Unassembled WGS sequence"/>
</dbReference>
<gene>
    <name evidence="2" type="ORF">GTU67_00805</name>
</gene>
<keyword evidence="1" id="KW-0732">Signal</keyword>
<reference evidence="2 3" key="1">
    <citation type="submission" date="2020-08" db="EMBL/GenBank/DDBJ databases">
        <title>Paraeoetvoesia sp. YC-7-48 draft genome sequence.</title>
        <authorList>
            <person name="Yao L."/>
        </authorList>
    </citation>
    <scope>NUCLEOTIDE SEQUENCE [LARGE SCALE GENOMIC DNA]</scope>
    <source>
        <strain evidence="3">YC-7-48</strain>
    </source>
</reference>
<keyword evidence="3" id="KW-1185">Reference proteome</keyword>
<dbReference type="EMBL" id="JACJUU010000001">
    <property type="protein sequence ID" value="MBC2768450.1"/>
    <property type="molecule type" value="Genomic_DNA"/>
</dbReference>
<protein>
    <recommendedName>
        <fullName evidence="4">Lipoprotein</fullName>
    </recommendedName>
</protein>
<sequence>MLIRKFSRCGALVLLGLALAGCSSSGPGLFSPRASGIGASGPVAGSDQCRVNPRSCIHKGQYESGERAYAEYEAARLNQAELERLRRNAVR</sequence>
<dbReference type="RefSeq" id="WP_185778297.1">
    <property type="nucleotide sequence ID" value="NZ_JACJUU010000001.1"/>
</dbReference>
<dbReference type="AlphaFoldDB" id="A0A842HM93"/>
<accession>A0A842HM93</accession>
<comment type="caution">
    <text evidence="2">The sequence shown here is derived from an EMBL/GenBank/DDBJ whole genome shotgun (WGS) entry which is preliminary data.</text>
</comment>
<feature type="signal peptide" evidence="1">
    <location>
        <begin position="1"/>
        <end position="20"/>
    </location>
</feature>
<proteinExistence type="predicted"/>
<evidence type="ECO:0000313" key="2">
    <source>
        <dbReference type="EMBL" id="MBC2768450.1"/>
    </source>
</evidence>
<dbReference type="PROSITE" id="PS51257">
    <property type="entry name" value="PROKAR_LIPOPROTEIN"/>
    <property type="match status" value="1"/>
</dbReference>
<evidence type="ECO:0008006" key="4">
    <source>
        <dbReference type="Google" id="ProtNLM"/>
    </source>
</evidence>
<evidence type="ECO:0000256" key="1">
    <source>
        <dbReference type="SAM" id="SignalP"/>
    </source>
</evidence>